<proteinExistence type="predicted"/>
<accession>X1LKE8</accession>
<gene>
    <name evidence="1" type="ORF">S06H3_29234</name>
</gene>
<organism evidence="1">
    <name type="scientific">marine sediment metagenome</name>
    <dbReference type="NCBI Taxonomy" id="412755"/>
    <lineage>
        <taxon>unclassified sequences</taxon>
        <taxon>metagenomes</taxon>
        <taxon>ecological metagenomes</taxon>
    </lineage>
</organism>
<dbReference type="EMBL" id="BARV01017115">
    <property type="protein sequence ID" value="GAI19852.1"/>
    <property type="molecule type" value="Genomic_DNA"/>
</dbReference>
<dbReference type="Gene3D" id="2.60.40.1180">
    <property type="entry name" value="Golgi alpha-mannosidase II"/>
    <property type="match status" value="1"/>
</dbReference>
<sequence>MSVNSDSIYGTKASPITYDYEWGTVTCKPGKVFLHVFNWKANYKDMIVLYGLINKVKKASLLADSSRNVKVIQEYNEELAYNNLKVMLPGNAPDAYDSVISLEIEGELKIDDILLQQPDGRIILNSFQAIVHKGREESQMHLSSGGVIEKWFNKDDWLSWDFKVIEPGEYELNLLTKTDFWGEWDFDHEVTIGVAEQEIGCTVKDDEKYHDKPLHYQDRCMKCGRVSFKNAGNYTLTIKPIVLHSENNRGLSLRSINLVPVK</sequence>
<feature type="non-terminal residue" evidence="1">
    <location>
        <position position="262"/>
    </location>
</feature>
<evidence type="ECO:0000313" key="1">
    <source>
        <dbReference type="EMBL" id="GAI19852.1"/>
    </source>
</evidence>
<dbReference type="AlphaFoldDB" id="X1LKE8"/>
<reference evidence="1" key="1">
    <citation type="journal article" date="2014" name="Front. Microbiol.">
        <title>High frequency of phylogenetically diverse reductive dehalogenase-homologous genes in deep subseafloor sedimentary metagenomes.</title>
        <authorList>
            <person name="Kawai M."/>
            <person name="Futagami T."/>
            <person name="Toyoda A."/>
            <person name="Takaki Y."/>
            <person name="Nishi S."/>
            <person name="Hori S."/>
            <person name="Arai W."/>
            <person name="Tsubouchi T."/>
            <person name="Morono Y."/>
            <person name="Uchiyama I."/>
            <person name="Ito T."/>
            <person name="Fujiyama A."/>
            <person name="Inagaki F."/>
            <person name="Takami H."/>
        </authorList>
    </citation>
    <scope>NUCLEOTIDE SEQUENCE</scope>
    <source>
        <strain evidence="1">Expedition CK06-06</strain>
    </source>
</reference>
<name>X1LKE8_9ZZZZ</name>
<comment type="caution">
    <text evidence="1">The sequence shown here is derived from an EMBL/GenBank/DDBJ whole genome shotgun (WGS) entry which is preliminary data.</text>
</comment>
<protein>
    <submittedName>
        <fullName evidence="1">Uncharacterized protein</fullName>
    </submittedName>
</protein>
<dbReference type="InterPro" id="IPR013780">
    <property type="entry name" value="Glyco_hydro_b"/>
</dbReference>